<dbReference type="InterPro" id="IPR045618">
    <property type="entry name" value="DUF6444"/>
</dbReference>
<dbReference type="EMBL" id="FXBB01000007">
    <property type="protein sequence ID" value="SMG20700.1"/>
    <property type="molecule type" value="Genomic_DNA"/>
</dbReference>
<evidence type="ECO:0000313" key="3">
    <source>
        <dbReference type="EMBL" id="SMG20700.1"/>
    </source>
</evidence>
<keyword evidence="4" id="KW-1185">Reference proteome</keyword>
<feature type="compositionally biased region" description="Polar residues" evidence="1">
    <location>
        <begin position="43"/>
        <end position="53"/>
    </location>
</feature>
<dbReference type="Proteomes" id="UP000193355">
    <property type="component" value="Unassembled WGS sequence"/>
</dbReference>
<evidence type="ECO:0000313" key="4">
    <source>
        <dbReference type="Proteomes" id="UP000193355"/>
    </source>
</evidence>
<dbReference type="AlphaFoldDB" id="A0A1X7IZB3"/>
<protein>
    <submittedName>
        <fullName evidence="3">Transposase</fullName>
    </submittedName>
</protein>
<feature type="domain" description="DUF6444" evidence="2">
    <location>
        <begin position="17"/>
        <end position="84"/>
    </location>
</feature>
<gene>
    <name evidence="3" type="ORF">SAMN06275492_1071</name>
</gene>
<proteinExistence type="predicted"/>
<sequence>MFQKPTYEELFEDNQMLKAIIKTLSENQEKLEARMAELEAILKQNSQTSSKPPSSDGYKKPKPTSSRKKSDKSKGAQKGHKGSGLQLPHEPDKIVEHLPSQCESCDQKDICTAEKGSCGAGYVIETKL</sequence>
<feature type="non-terminal residue" evidence="3">
    <location>
        <position position="128"/>
    </location>
</feature>
<dbReference type="Pfam" id="PF20042">
    <property type="entry name" value="DUF6444"/>
    <property type="match status" value="1"/>
</dbReference>
<organism evidence="3 4">
    <name type="scientific">Dethiosulfovibrio salsuginis</name>
    <dbReference type="NCBI Taxonomy" id="561720"/>
    <lineage>
        <taxon>Bacteria</taxon>
        <taxon>Thermotogati</taxon>
        <taxon>Synergistota</taxon>
        <taxon>Synergistia</taxon>
        <taxon>Synergistales</taxon>
        <taxon>Dethiosulfovibrionaceae</taxon>
        <taxon>Dethiosulfovibrio</taxon>
    </lineage>
</organism>
<feature type="compositionally biased region" description="Basic residues" evidence="1">
    <location>
        <begin position="60"/>
        <end position="81"/>
    </location>
</feature>
<evidence type="ECO:0000256" key="1">
    <source>
        <dbReference type="SAM" id="MobiDB-lite"/>
    </source>
</evidence>
<accession>A0A1X7IZB3</accession>
<name>A0A1X7IZB3_9BACT</name>
<feature type="region of interest" description="Disordered" evidence="1">
    <location>
        <begin position="42"/>
        <end position="95"/>
    </location>
</feature>
<dbReference type="RefSeq" id="WP_200806619.1">
    <property type="nucleotide sequence ID" value="NZ_FXBB01000007.1"/>
</dbReference>
<evidence type="ECO:0000259" key="2">
    <source>
        <dbReference type="Pfam" id="PF20042"/>
    </source>
</evidence>
<dbReference type="STRING" id="561720.SAMN06275492_1071"/>
<reference evidence="4" key="1">
    <citation type="submission" date="2017-04" db="EMBL/GenBank/DDBJ databases">
        <authorList>
            <person name="Varghese N."/>
            <person name="Submissions S."/>
        </authorList>
    </citation>
    <scope>NUCLEOTIDE SEQUENCE [LARGE SCALE GENOMIC DNA]</scope>
    <source>
        <strain evidence="4">USBA 82</strain>
    </source>
</reference>